<dbReference type="Proteomes" id="UP001157006">
    <property type="component" value="Chromosome 6"/>
</dbReference>
<protein>
    <submittedName>
        <fullName evidence="1">Uncharacterized protein</fullName>
    </submittedName>
</protein>
<organism evidence="1 2">
    <name type="scientific">Vicia faba</name>
    <name type="common">Broad bean</name>
    <name type="synonym">Faba vulgaris</name>
    <dbReference type="NCBI Taxonomy" id="3906"/>
    <lineage>
        <taxon>Eukaryota</taxon>
        <taxon>Viridiplantae</taxon>
        <taxon>Streptophyta</taxon>
        <taxon>Embryophyta</taxon>
        <taxon>Tracheophyta</taxon>
        <taxon>Spermatophyta</taxon>
        <taxon>Magnoliopsida</taxon>
        <taxon>eudicotyledons</taxon>
        <taxon>Gunneridae</taxon>
        <taxon>Pentapetalae</taxon>
        <taxon>rosids</taxon>
        <taxon>fabids</taxon>
        <taxon>Fabales</taxon>
        <taxon>Fabaceae</taxon>
        <taxon>Papilionoideae</taxon>
        <taxon>50 kb inversion clade</taxon>
        <taxon>NPAAA clade</taxon>
        <taxon>Hologalegina</taxon>
        <taxon>IRL clade</taxon>
        <taxon>Fabeae</taxon>
        <taxon>Vicia</taxon>
    </lineage>
</organism>
<accession>A0AAV1B9E2</accession>
<proteinExistence type="predicted"/>
<evidence type="ECO:0000313" key="2">
    <source>
        <dbReference type="Proteomes" id="UP001157006"/>
    </source>
</evidence>
<dbReference type="AlphaFoldDB" id="A0AAV1B9E2"/>
<dbReference type="EMBL" id="OX451741">
    <property type="protein sequence ID" value="CAI8618863.1"/>
    <property type="molecule type" value="Genomic_DNA"/>
</dbReference>
<name>A0AAV1B9E2_VICFA</name>
<gene>
    <name evidence="1" type="ORF">VFH_VI143600</name>
</gene>
<reference evidence="1 2" key="1">
    <citation type="submission" date="2023-01" db="EMBL/GenBank/DDBJ databases">
        <authorList>
            <person name="Kreplak J."/>
        </authorList>
    </citation>
    <scope>NUCLEOTIDE SEQUENCE [LARGE SCALE GENOMIC DNA]</scope>
</reference>
<keyword evidence="2" id="KW-1185">Reference proteome</keyword>
<sequence>MDESLRLRRWSIEGDDEEEVLFERPFEKRSDVEEVSMVVVFKPPFAVLSFERRKSPVLRISKVDFDPYVLTSLGVCYSTLSEVSDSWFFLWGPNLAQNKQSQVDLHNNTTIQ</sequence>
<evidence type="ECO:0000313" key="1">
    <source>
        <dbReference type="EMBL" id="CAI8618863.1"/>
    </source>
</evidence>